<comment type="caution">
    <text evidence="2">The sequence shown here is derived from an EMBL/GenBank/DDBJ whole genome shotgun (WGS) entry which is preliminary data.</text>
</comment>
<feature type="chain" id="PRO_5037978635" evidence="1">
    <location>
        <begin position="38"/>
        <end position="106"/>
    </location>
</feature>
<proteinExistence type="predicted"/>
<dbReference type="AlphaFoldDB" id="A0A923KXG2"/>
<dbReference type="Proteomes" id="UP000659630">
    <property type="component" value="Unassembled WGS sequence"/>
</dbReference>
<feature type="signal peptide" evidence="1">
    <location>
        <begin position="1"/>
        <end position="37"/>
    </location>
</feature>
<name>A0A923KXG2_9FIRM</name>
<accession>A0A923KXG2</accession>
<evidence type="ECO:0000256" key="1">
    <source>
        <dbReference type="SAM" id="SignalP"/>
    </source>
</evidence>
<dbReference type="EMBL" id="JACONZ010000001">
    <property type="protein sequence ID" value="MBC5580539.1"/>
    <property type="molecule type" value="Genomic_DNA"/>
</dbReference>
<gene>
    <name evidence="2" type="ORF">H8S23_03370</name>
</gene>
<keyword evidence="1" id="KW-0732">Signal</keyword>
<organism evidence="2 3">
    <name type="scientific">Anaerofilum hominis</name>
    <dbReference type="NCBI Taxonomy" id="2763016"/>
    <lineage>
        <taxon>Bacteria</taxon>
        <taxon>Bacillati</taxon>
        <taxon>Bacillota</taxon>
        <taxon>Clostridia</taxon>
        <taxon>Eubacteriales</taxon>
        <taxon>Oscillospiraceae</taxon>
        <taxon>Anaerofilum</taxon>
    </lineage>
</organism>
<evidence type="ECO:0000313" key="3">
    <source>
        <dbReference type="Proteomes" id="UP000659630"/>
    </source>
</evidence>
<sequence>MRNGIERFVTAARRAAVLLLILCAFLLLLPAAPAAGAAVPPPVQAQLVRWDGRWLENVSSGRCGARVLVEGPQGPRSRVYLLGPGERKQVQDMDGERAVSIRAWAI</sequence>
<evidence type="ECO:0000313" key="2">
    <source>
        <dbReference type="EMBL" id="MBC5580539.1"/>
    </source>
</evidence>
<protein>
    <submittedName>
        <fullName evidence="2">Uncharacterized protein</fullName>
    </submittedName>
</protein>
<dbReference type="RefSeq" id="WP_186886884.1">
    <property type="nucleotide sequence ID" value="NZ_JACONZ010000001.1"/>
</dbReference>
<reference evidence="2" key="1">
    <citation type="submission" date="2020-08" db="EMBL/GenBank/DDBJ databases">
        <title>Genome public.</title>
        <authorList>
            <person name="Liu C."/>
            <person name="Sun Q."/>
        </authorList>
    </citation>
    <scope>NUCLEOTIDE SEQUENCE</scope>
    <source>
        <strain evidence="2">BX8</strain>
    </source>
</reference>
<keyword evidence="3" id="KW-1185">Reference proteome</keyword>